<evidence type="ECO:0000256" key="1">
    <source>
        <dbReference type="ARBA" id="ARBA00010641"/>
    </source>
</evidence>
<evidence type="ECO:0000256" key="4">
    <source>
        <dbReference type="ARBA" id="ARBA00023163"/>
    </source>
</evidence>
<dbReference type="AlphaFoldDB" id="A0A1G8I7J5"/>
<evidence type="ECO:0000256" key="3">
    <source>
        <dbReference type="ARBA" id="ARBA00023082"/>
    </source>
</evidence>
<dbReference type="SUPFAM" id="SSF88946">
    <property type="entry name" value="Sigma2 domain of RNA polymerase sigma factors"/>
    <property type="match status" value="1"/>
</dbReference>
<dbReference type="InterPro" id="IPR013249">
    <property type="entry name" value="RNA_pol_sigma70_r4_t2"/>
</dbReference>
<dbReference type="Gene3D" id="1.10.10.10">
    <property type="entry name" value="Winged helix-like DNA-binding domain superfamily/Winged helix DNA-binding domain"/>
    <property type="match status" value="1"/>
</dbReference>
<dbReference type="SUPFAM" id="SSF88659">
    <property type="entry name" value="Sigma3 and sigma4 domains of RNA polymerase sigma factors"/>
    <property type="match status" value="1"/>
</dbReference>
<dbReference type="Gene3D" id="1.10.1740.10">
    <property type="match status" value="1"/>
</dbReference>
<gene>
    <name evidence="7" type="ORF">SAMN04487993_1001264</name>
</gene>
<feature type="domain" description="RNA polymerase sigma-70 region 2" evidence="5">
    <location>
        <begin position="13"/>
        <end position="74"/>
    </location>
</feature>
<keyword evidence="8" id="KW-1185">Reference proteome</keyword>
<accession>A0A1G8I7J5</accession>
<evidence type="ECO:0000259" key="6">
    <source>
        <dbReference type="Pfam" id="PF08281"/>
    </source>
</evidence>
<organism evidence="7 8">
    <name type="scientific">Salipiger marinus</name>
    <dbReference type="NCBI Taxonomy" id="555512"/>
    <lineage>
        <taxon>Bacteria</taxon>
        <taxon>Pseudomonadati</taxon>
        <taxon>Pseudomonadota</taxon>
        <taxon>Alphaproteobacteria</taxon>
        <taxon>Rhodobacterales</taxon>
        <taxon>Roseobacteraceae</taxon>
        <taxon>Salipiger</taxon>
    </lineage>
</organism>
<reference evidence="7 8" key="1">
    <citation type="submission" date="2016-10" db="EMBL/GenBank/DDBJ databases">
        <authorList>
            <person name="de Groot N.N."/>
        </authorList>
    </citation>
    <scope>NUCLEOTIDE SEQUENCE [LARGE SCALE GENOMIC DNA]</scope>
    <source>
        <strain evidence="7 8">DSM 26424</strain>
    </source>
</reference>
<evidence type="ECO:0000259" key="5">
    <source>
        <dbReference type="Pfam" id="PF04542"/>
    </source>
</evidence>
<dbReference type="Pfam" id="PF04542">
    <property type="entry name" value="Sigma70_r2"/>
    <property type="match status" value="1"/>
</dbReference>
<dbReference type="STRING" id="555512.SAMN04487993_1001264"/>
<keyword evidence="4" id="KW-0804">Transcription</keyword>
<protein>
    <submittedName>
        <fullName evidence="7">RNA polymerase sigma-70 factor, ECF subfamily</fullName>
    </submittedName>
</protein>
<dbReference type="CDD" id="cd06171">
    <property type="entry name" value="Sigma70_r4"/>
    <property type="match status" value="1"/>
</dbReference>
<dbReference type="PANTHER" id="PTHR43133:SF25">
    <property type="entry name" value="RNA POLYMERASE SIGMA FACTOR RFAY-RELATED"/>
    <property type="match status" value="1"/>
</dbReference>
<dbReference type="GO" id="GO:0016987">
    <property type="term" value="F:sigma factor activity"/>
    <property type="evidence" value="ECO:0007669"/>
    <property type="project" value="UniProtKB-KW"/>
</dbReference>
<dbReference type="InterPro" id="IPR013325">
    <property type="entry name" value="RNA_pol_sigma_r2"/>
</dbReference>
<comment type="similarity">
    <text evidence="1">Belongs to the sigma-70 factor family. ECF subfamily.</text>
</comment>
<keyword evidence="3" id="KW-0731">Sigma factor</keyword>
<dbReference type="InterPro" id="IPR007627">
    <property type="entry name" value="RNA_pol_sigma70_r2"/>
</dbReference>
<dbReference type="OrthoDB" id="9803470at2"/>
<dbReference type="GO" id="GO:0006352">
    <property type="term" value="P:DNA-templated transcription initiation"/>
    <property type="evidence" value="ECO:0007669"/>
    <property type="project" value="InterPro"/>
</dbReference>
<dbReference type="Proteomes" id="UP000199093">
    <property type="component" value="Unassembled WGS sequence"/>
</dbReference>
<feature type="domain" description="RNA polymerase sigma factor 70 region 4 type 2" evidence="6">
    <location>
        <begin position="105"/>
        <end position="156"/>
    </location>
</feature>
<keyword evidence="2" id="KW-0805">Transcription regulation</keyword>
<dbReference type="PANTHER" id="PTHR43133">
    <property type="entry name" value="RNA POLYMERASE ECF-TYPE SIGMA FACTO"/>
    <property type="match status" value="1"/>
</dbReference>
<evidence type="ECO:0000256" key="2">
    <source>
        <dbReference type="ARBA" id="ARBA00023015"/>
    </source>
</evidence>
<dbReference type="RefSeq" id="WP_089842552.1">
    <property type="nucleotide sequence ID" value="NZ_FNEJ01000001.1"/>
</dbReference>
<name>A0A1G8I7J5_9RHOB</name>
<dbReference type="GO" id="GO:0003677">
    <property type="term" value="F:DNA binding"/>
    <property type="evidence" value="ECO:0007669"/>
    <property type="project" value="InterPro"/>
</dbReference>
<evidence type="ECO:0000313" key="8">
    <source>
        <dbReference type="Proteomes" id="UP000199093"/>
    </source>
</evidence>
<proteinExistence type="inferred from homology"/>
<evidence type="ECO:0000313" key="7">
    <source>
        <dbReference type="EMBL" id="SDI14741.1"/>
    </source>
</evidence>
<sequence length="168" mass="18466">MTEPFETALIAALPKLRRYALSLCRRGDVADDLVQITVERAVTAKARFDPETSLEAWLFRILRNAWIDQTRRTATRGTEVDVVDMPEAAVFDGGRATEAAILLRQTEAALATLPPEQQEVVRLVCFEDLSYAEAAEVLGIPKGTVMSRLARGRVALAEKLGINRVGDA</sequence>
<dbReference type="InterPro" id="IPR013324">
    <property type="entry name" value="RNA_pol_sigma_r3/r4-like"/>
</dbReference>
<dbReference type="InterPro" id="IPR036388">
    <property type="entry name" value="WH-like_DNA-bd_sf"/>
</dbReference>
<dbReference type="NCBIfam" id="TIGR02937">
    <property type="entry name" value="sigma70-ECF"/>
    <property type="match status" value="1"/>
</dbReference>
<dbReference type="InterPro" id="IPR014284">
    <property type="entry name" value="RNA_pol_sigma-70_dom"/>
</dbReference>
<dbReference type="EMBL" id="FNEJ01000001">
    <property type="protein sequence ID" value="SDI14741.1"/>
    <property type="molecule type" value="Genomic_DNA"/>
</dbReference>
<dbReference type="Pfam" id="PF08281">
    <property type="entry name" value="Sigma70_r4_2"/>
    <property type="match status" value="1"/>
</dbReference>
<dbReference type="InterPro" id="IPR039425">
    <property type="entry name" value="RNA_pol_sigma-70-like"/>
</dbReference>